<evidence type="ECO:0000313" key="5">
    <source>
        <dbReference type="EMBL" id="KFM79636.1"/>
    </source>
</evidence>
<dbReference type="PANTHER" id="PTHR16560:SF2">
    <property type="entry name" value="ALPHA-2-MACROGLOBULIN RECEPTOR-ASSOCIATED PROTEIN"/>
    <property type="match status" value="1"/>
</dbReference>
<evidence type="ECO:0000313" key="6">
    <source>
        <dbReference type="Proteomes" id="UP000054359"/>
    </source>
</evidence>
<accession>A0A087UQJ7</accession>
<dbReference type="InterPro" id="IPR010483">
    <property type="entry name" value="Alpha_2_MRAP_C"/>
</dbReference>
<dbReference type="OMA" id="QEFEHHQ"/>
<dbReference type="GO" id="GO:0050750">
    <property type="term" value="F:low-density lipoprotein particle receptor binding"/>
    <property type="evidence" value="ECO:0007669"/>
    <property type="project" value="InterPro"/>
</dbReference>
<dbReference type="GO" id="GO:0048259">
    <property type="term" value="P:regulation of receptor-mediated endocytosis"/>
    <property type="evidence" value="ECO:0007669"/>
    <property type="project" value="TreeGrafter"/>
</dbReference>
<dbReference type="InterPro" id="IPR038003">
    <property type="entry name" value="A2-macroglobuin_RAP"/>
</dbReference>
<feature type="domain" description="Alpha-2-macroglobulin receptor-associated protein" evidence="3">
    <location>
        <begin position="5"/>
        <end position="119"/>
    </location>
</feature>
<dbReference type="Pfam" id="PF06400">
    <property type="entry name" value="Alpha-2-MRAP_N"/>
    <property type="match status" value="1"/>
</dbReference>
<feature type="domain" description="Alpha-2-macroglobulin RAP C-terminal" evidence="4">
    <location>
        <begin position="135"/>
        <end position="331"/>
    </location>
</feature>
<dbReference type="OrthoDB" id="5817428at2759"/>
<reference evidence="5 6" key="1">
    <citation type="submission" date="2013-11" db="EMBL/GenBank/DDBJ databases">
        <title>Genome sequencing of Stegodyphus mimosarum.</title>
        <authorList>
            <person name="Bechsgaard J."/>
        </authorList>
    </citation>
    <scope>NUCLEOTIDE SEQUENCE [LARGE SCALE GENOMIC DNA]</scope>
</reference>
<evidence type="ECO:0000256" key="1">
    <source>
        <dbReference type="SAM" id="Coils"/>
    </source>
</evidence>
<dbReference type="EMBL" id="KK121050">
    <property type="protein sequence ID" value="KFM79636.1"/>
    <property type="molecule type" value="Genomic_DNA"/>
</dbReference>
<name>A0A087UQJ7_STEMI</name>
<sequence length="331" mass="39325">MAVIYLVFLSLLFTSCMCNKYSEKMNSPEYQKLLSLDKPFRMQKLNLVWEKAAKKMSPEKLKLLYTDLKFQDKEELAWKKQKAEGRDKNGLKEAVIQGSFKAILEKYHLVDDFRDLKDSVKATPDISDDAYMKTVFKDKKLNKLWLKAEQQGFSEEQLNMLKEEFQHHQNKIDQYYQVLNQLHKEPTNNEVGNTIDHILHAEEGEKVWKADNPHQILKEKHAQLKAGYDYLTSKIIPNFRNLEFEEPQVNSLWEMAKNASFTPEELESLRGELHHFEHRIRKLKTLASLEMERDHSNHVDEVVAKREKRLKEYNYKVEKIQKELTNRILQR</sequence>
<evidence type="ECO:0000259" key="3">
    <source>
        <dbReference type="Pfam" id="PF06400"/>
    </source>
</evidence>
<dbReference type="InterPro" id="IPR009066">
    <property type="entry name" value="MG_RAP_rcpt_1"/>
</dbReference>
<dbReference type="Proteomes" id="UP000054359">
    <property type="component" value="Unassembled WGS sequence"/>
</dbReference>
<feature type="signal peptide" evidence="2">
    <location>
        <begin position="1"/>
        <end position="18"/>
    </location>
</feature>
<dbReference type="GO" id="GO:0048019">
    <property type="term" value="F:receptor antagonist activity"/>
    <property type="evidence" value="ECO:0007669"/>
    <property type="project" value="InterPro"/>
</dbReference>
<dbReference type="InterPro" id="IPR036744">
    <property type="entry name" value="RAP_sf"/>
</dbReference>
<feature type="coiled-coil region" evidence="1">
    <location>
        <begin position="266"/>
        <end position="323"/>
    </location>
</feature>
<keyword evidence="1" id="KW-0175">Coiled coil</keyword>
<evidence type="ECO:0000256" key="2">
    <source>
        <dbReference type="SAM" id="SignalP"/>
    </source>
</evidence>
<proteinExistence type="predicted"/>
<dbReference type="STRING" id="407821.A0A087UQJ7"/>
<dbReference type="PANTHER" id="PTHR16560">
    <property type="entry name" value="ALPHA-2-MACROGLOBULIN RECEPTOR-ASSOCIATED PROTEIN"/>
    <property type="match status" value="1"/>
</dbReference>
<protein>
    <submittedName>
        <fullName evidence="5">Alpha-2-macroglobulin receptor-associated protein</fullName>
    </submittedName>
</protein>
<keyword evidence="5" id="KW-0675">Receptor</keyword>
<organism evidence="5 6">
    <name type="scientific">Stegodyphus mimosarum</name>
    <name type="common">African social velvet spider</name>
    <dbReference type="NCBI Taxonomy" id="407821"/>
    <lineage>
        <taxon>Eukaryota</taxon>
        <taxon>Metazoa</taxon>
        <taxon>Ecdysozoa</taxon>
        <taxon>Arthropoda</taxon>
        <taxon>Chelicerata</taxon>
        <taxon>Arachnida</taxon>
        <taxon>Araneae</taxon>
        <taxon>Araneomorphae</taxon>
        <taxon>Entelegynae</taxon>
        <taxon>Eresoidea</taxon>
        <taxon>Eresidae</taxon>
        <taxon>Stegodyphus</taxon>
    </lineage>
</organism>
<dbReference type="GO" id="GO:0008201">
    <property type="term" value="F:heparin binding"/>
    <property type="evidence" value="ECO:0007669"/>
    <property type="project" value="InterPro"/>
</dbReference>
<dbReference type="Gene3D" id="1.20.81.10">
    <property type="entry name" value="RAP domain"/>
    <property type="match status" value="3"/>
</dbReference>
<dbReference type="AlphaFoldDB" id="A0A087UQJ7"/>
<feature type="chain" id="PRO_5001830867" evidence="2">
    <location>
        <begin position="19"/>
        <end position="331"/>
    </location>
</feature>
<keyword evidence="6" id="KW-1185">Reference proteome</keyword>
<dbReference type="GO" id="GO:0005783">
    <property type="term" value="C:endoplasmic reticulum"/>
    <property type="evidence" value="ECO:0007669"/>
    <property type="project" value="InterPro"/>
</dbReference>
<gene>
    <name evidence="5" type="ORF">X975_11379</name>
</gene>
<evidence type="ECO:0000259" key="4">
    <source>
        <dbReference type="Pfam" id="PF06401"/>
    </source>
</evidence>
<dbReference type="Pfam" id="PF06401">
    <property type="entry name" value="Alpha-2-MRAP_C"/>
    <property type="match status" value="1"/>
</dbReference>
<dbReference type="SUPFAM" id="SSF47045">
    <property type="entry name" value="RAP domain-like"/>
    <property type="match status" value="3"/>
</dbReference>
<feature type="non-terminal residue" evidence="5">
    <location>
        <position position="331"/>
    </location>
</feature>
<keyword evidence="2" id="KW-0732">Signal</keyword>